<feature type="region of interest" description="Disordered" evidence="1">
    <location>
        <begin position="149"/>
        <end position="183"/>
    </location>
</feature>
<name>A0A9D9I034_9FIRM</name>
<keyword evidence="2" id="KW-0472">Membrane</keyword>
<evidence type="ECO:0000256" key="2">
    <source>
        <dbReference type="SAM" id="Phobius"/>
    </source>
</evidence>
<dbReference type="EMBL" id="JADIML010000147">
    <property type="protein sequence ID" value="MBO8463342.1"/>
    <property type="molecule type" value="Genomic_DNA"/>
</dbReference>
<evidence type="ECO:0000313" key="3">
    <source>
        <dbReference type="EMBL" id="MBO8463342.1"/>
    </source>
</evidence>
<proteinExistence type="predicted"/>
<protein>
    <submittedName>
        <fullName evidence="3">Uncharacterized protein</fullName>
    </submittedName>
</protein>
<sequence length="481" mass="55581">MLKIIKDTGGQVTVFLTLIFLVLVTIFFACLEIIRYEQAKGRVNHLTVGAVEHLMADYEVELADWYHIYALDTNYLGQGKEVMNHRVWDYLEQNLMDYNLFGISKGFYRFMVVDAQVEPEEYIYTKGCHSLKQQIKNWMDSNIIPNMKRTKRTDIKANSRKKKKPIVENNSSNKGESEKPQGGNINIDEILAGIDPRNAIEEIKSLGVLTVAYNPYLPLSKEIKQIGNMPSSTLNWEKGEDSLFEQAEQKLLLESYIFSHFQSALSIVREEETVYENEIEYLITGKNSDYTCLSKVSKEILLIRLPINIAAIMKDSMKKSEALGVATAICALTFQPEAVEGVQNAILLAWAYGESVAEVKCLLQGEKIPLIKNRENWKVAFHQLFYLKNASFKTSKEGMDYEDYLKILLVKVKEKDLYFRMLDLMQANINLKYPEFQMKDCMTKYKVNTEISLDRRFFHIPIQEGSQYKFCIQQTGNYQYE</sequence>
<dbReference type="InterPro" id="IPR043756">
    <property type="entry name" value="DUF5702"/>
</dbReference>
<feature type="transmembrane region" description="Helical" evidence="2">
    <location>
        <begin position="12"/>
        <end position="34"/>
    </location>
</feature>
<dbReference type="PROSITE" id="PS51257">
    <property type="entry name" value="PROKAR_LIPOPROTEIN"/>
    <property type="match status" value="1"/>
</dbReference>
<dbReference type="Pfam" id="PF18960">
    <property type="entry name" value="DUF5702"/>
    <property type="match status" value="1"/>
</dbReference>
<evidence type="ECO:0000256" key="1">
    <source>
        <dbReference type="SAM" id="MobiDB-lite"/>
    </source>
</evidence>
<keyword evidence="2" id="KW-1133">Transmembrane helix</keyword>
<organism evidence="3 4">
    <name type="scientific">Candidatus Scybalomonas excrementavium</name>
    <dbReference type="NCBI Taxonomy" id="2840943"/>
    <lineage>
        <taxon>Bacteria</taxon>
        <taxon>Bacillati</taxon>
        <taxon>Bacillota</taxon>
        <taxon>Clostridia</taxon>
        <taxon>Lachnospirales</taxon>
        <taxon>Lachnospiraceae</taxon>
        <taxon>Lachnospiraceae incertae sedis</taxon>
        <taxon>Candidatus Scybalomonas</taxon>
    </lineage>
</organism>
<reference evidence="3" key="2">
    <citation type="journal article" date="2021" name="PeerJ">
        <title>Extensive microbial diversity within the chicken gut microbiome revealed by metagenomics and culture.</title>
        <authorList>
            <person name="Gilroy R."/>
            <person name="Ravi A."/>
            <person name="Getino M."/>
            <person name="Pursley I."/>
            <person name="Horton D.L."/>
            <person name="Alikhan N.F."/>
            <person name="Baker D."/>
            <person name="Gharbi K."/>
            <person name="Hall N."/>
            <person name="Watson M."/>
            <person name="Adriaenssens E.M."/>
            <person name="Foster-Nyarko E."/>
            <person name="Jarju S."/>
            <person name="Secka A."/>
            <person name="Antonio M."/>
            <person name="Oren A."/>
            <person name="Chaudhuri R.R."/>
            <person name="La Ragione R."/>
            <person name="Hildebrand F."/>
            <person name="Pallen M.J."/>
        </authorList>
    </citation>
    <scope>NUCLEOTIDE SEQUENCE</scope>
    <source>
        <strain evidence="3">E3-2379</strain>
    </source>
</reference>
<evidence type="ECO:0000313" key="4">
    <source>
        <dbReference type="Proteomes" id="UP000823618"/>
    </source>
</evidence>
<comment type="caution">
    <text evidence="3">The sequence shown here is derived from an EMBL/GenBank/DDBJ whole genome shotgun (WGS) entry which is preliminary data.</text>
</comment>
<keyword evidence="2" id="KW-0812">Transmembrane</keyword>
<dbReference type="AlphaFoldDB" id="A0A9D9I034"/>
<gene>
    <name evidence="3" type="ORF">IAC13_05355</name>
</gene>
<reference evidence="3" key="1">
    <citation type="submission" date="2020-10" db="EMBL/GenBank/DDBJ databases">
        <authorList>
            <person name="Gilroy R."/>
        </authorList>
    </citation>
    <scope>NUCLEOTIDE SEQUENCE</scope>
    <source>
        <strain evidence="3">E3-2379</strain>
    </source>
</reference>
<accession>A0A9D9I034</accession>
<dbReference type="Proteomes" id="UP000823618">
    <property type="component" value="Unassembled WGS sequence"/>
</dbReference>